<evidence type="ECO:0000313" key="12">
    <source>
        <dbReference type="EMBL" id="CAF1555722.1"/>
    </source>
</evidence>
<name>A0A814SNE9_ADIRI</name>
<dbReference type="EMBL" id="CAJNOJ010000119">
    <property type="protein sequence ID" value="CAF1149677.1"/>
    <property type="molecule type" value="Genomic_DNA"/>
</dbReference>
<keyword evidence="2" id="KW-0479">Metal-binding</keyword>
<evidence type="ECO:0000256" key="7">
    <source>
        <dbReference type="ARBA" id="ARBA00066411"/>
    </source>
</evidence>
<evidence type="ECO:0000256" key="8">
    <source>
        <dbReference type="ARBA" id="ARBA00071337"/>
    </source>
</evidence>
<evidence type="ECO:0000256" key="5">
    <source>
        <dbReference type="ARBA" id="ARBA00050406"/>
    </source>
</evidence>
<dbReference type="InterPro" id="IPR029068">
    <property type="entry name" value="Glyas_Bleomycin-R_OHBP_Dase"/>
</dbReference>
<dbReference type="OrthoDB" id="16820at2759"/>
<dbReference type="InterPro" id="IPR037523">
    <property type="entry name" value="VOC_core"/>
</dbReference>
<evidence type="ECO:0000313" key="13">
    <source>
        <dbReference type="Proteomes" id="UP000663828"/>
    </source>
</evidence>
<dbReference type="NCBIfam" id="TIGR03081">
    <property type="entry name" value="metmalonyl_epim"/>
    <property type="match status" value="1"/>
</dbReference>
<dbReference type="InterPro" id="IPR051785">
    <property type="entry name" value="MMCE/EMCE_epimerase"/>
</dbReference>
<evidence type="ECO:0000313" key="11">
    <source>
        <dbReference type="EMBL" id="CAF1149677.1"/>
    </source>
</evidence>
<evidence type="ECO:0000313" key="14">
    <source>
        <dbReference type="Proteomes" id="UP000663852"/>
    </source>
</evidence>
<dbReference type="EC" id="5.1.99.1" evidence="7"/>
<evidence type="ECO:0000256" key="6">
    <source>
        <dbReference type="ARBA" id="ARBA00053742"/>
    </source>
</evidence>
<protein>
    <recommendedName>
        <fullName evidence="8">Methylmalonyl-CoA epimerase, mitochondrial</fullName>
        <ecNumber evidence="7">5.1.99.1</ecNumber>
    </recommendedName>
    <alternativeName>
        <fullName evidence="9">DL-methylmalonyl-CoA racemase</fullName>
    </alternativeName>
</protein>
<dbReference type="EMBL" id="CAJNOR010005296">
    <property type="protein sequence ID" value="CAF1555722.1"/>
    <property type="molecule type" value="Genomic_DNA"/>
</dbReference>
<dbReference type="GO" id="GO:0046491">
    <property type="term" value="P:L-methylmalonyl-CoA metabolic process"/>
    <property type="evidence" value="ECO:0007669"/>
    <property type="project" value="TreeGrafter"/>
</dbReference>
<accession>A0A814SNE9</accession>
<dbReference type="InterPro" id="IPR017515">
    <property type="entry name" value="MeMalonyl-CoA_epimerase"/>
</dbReference>
<comment type="caution">
    <text evidence="11">The sequence shown here is derived from an EMBL/GenBank/DDBJ whole genome shotgun (WGS) entry which is preliminary data.</text>
</comment>
<dbReference type="AlphaFoldDB" id="A0A814SNE9"/>
<feature type="domain" description="VOC" evidence="10">
    <location>
        <begin position="47"/>
        <end position="177"/>
    </location>
</feature>
<evidence type="ECO:0000259" key="10">
    <source>
        <dbReference type="PROSITE" id="PS51819"/>
    </source>
</evidence>
<keyword evidence="3" id="KW-0413">Isomerase</keyword>
<keyword evidence="4" id="KW-0170">Cobalt</keyword>
<dbReference type="GO" id="GO:0004493">
    <property type="term" value="F:methylmalonyl-CoA epimerase activity"/>
    <property type="evidence" value="ECO:0007669"/>
    <property type="project" value="UniProtKB-EC"/>
</dbReference>
<dbReference type="PANTHER" id="PTHR43048:SF3">
    <property type="entry name" value="METHYLMALONYL-COA EPIMERASE, MITOCHONDRIAL"/>
    <property type="match status" value="1"/>
</dbReference>
<dbReference type="GO" id="GO:0005739">
    <property type="term" value="C:mitochondrion"/>
    <property type="evidence" value="ECO:0007669"/>
    <property type="project" value="TreeGrafter"/>
</dbReference>
<comment type="catalytic activity">
    <reaction evidence="5">
        <text>(R)-methylmalonyl-CoA = (S)-methylmalonyl-CoA</text>
        <dbReference type="Rhea" id="RHEA:20553"/>
        <dbReference type="ChEBI" id="CHEBI:57326"/>
        <dbReference type="ChEBI" id="CHEBI:57327"/>
        <dbReference type="EC" id="5.1.99.1"/>
    </reaction>
    <physiologicalReaction direction="right-to-left" evidence="5">
        <dbReference type="Rhea" id="RHEA:20555"/>
    </physiologicalReaction>
</comment>
<dbReference type="Proteomes" id="UP000663852">
    <property type="component" value="Unassembled WGS sequence"/>
</dbReference>
<dbReference type="CDD" id="cd07249">
    <property type="entry name" value="MMCE"/>
    <property type="match status" value="1"/>
</dbReference>
<gene>
    <name evidence="11" type="ORF">EDS130_LOCUS22541</name>
    <name evidence="12" type="ORF">XAT740_LOCUS43237</name>
</gene>
<reference evidence="11" key="1">
    <citation type="submission" date="2021-02" db="EMBL/GenBank/DDBJ databases">
        <authorList>
            <person name="Nowell W R."/>
        </authorList>
    </citation>
    <scope>NUCLEOTIDE SEQUENCE</scope>
</reference>
<evidence type="ECO:0000256" key="2">
    <source>
        <dbReference type="ARBA" id="ARBA00022723"/>
    </source>
</evidence>
<evidence type="ECO:0000256" key="1">
    <source>
        <dbReference type="ARBA" id="ARBA00009308"/>
    </source>
</evidence>
<evidence type="ECO:0000256" key="4">
    <source>
        <dbReference type="ARBA" id="ARBA00023285"/>
    </source>
</evidence>
<proteinExistence type="inferred from homology"/>
<comment type="similarity">
    <text evidence="1">Belongs to the methylmalonyl-CoA epimerase family.</text>
</comment>
<keyword evidence="13" id="KW-1185">Reference proteome</keyword>
<dbReference type="FunFam" id="3.10.180.10:FF:000003">
    <property type="entry name" value="Methylmalonyl-CoA epimerase, mitochondrial"/>
    <property type="match status" value="1"/>
</dbReference>
<dbReference type="Pfam" id="PF13669">
    <property type="entry name" value="Glyoxalase_4"/>
    <property type="match status" value="1"/>
</dbReference>
<evidence type="ECO:0000256" key="9">
    <source>
        <dbReference type="ARBA" id="ARBA00081771"/>
    </source>
</evidence>
<dbReference type="Gene3D" id="3.10.180.10">
    <property type="entry name" value="2,3-Dihydroxybiphenyl 1,2-Dioxygenase, domain 1"/>
    <property type="match status" value="1"/>
</dbReference>
<dbReference type="PANTHER" id="PTHR43048">
    <property type="entry name" value="METHYLMALONYL-COA EPIMERASE"/>
    <property type="match status" value="1"/>
</dbReference>
<evidence type="ECO:0000256" key="3">
    <source>
        <dbReference type="ARBA" id="ARBA00023235"/>
    </source>
</evidence>
<dbReference type="Proteomes" id="UP000663828">
    <property type="component" value="Unassembled WGS sequence"/>
</dbReference>
<comment type="function">
    <text evidence="6">Methylmalonyl-CoA epimerase involved in propionyl-CoA metabolism.</text>
</comment>
<sequence length="177" mass="19588">MLNSFRQILPRTIRPTMMLASARLNSTGTDKTPVSANVPKGVWNLGRLNHLAVAVPNLDEASSFFKNILRAKSVSGAVPLKEHGVYTVFVEFGNTKIELLHPLGEKSPIKKFLEKNKTGGIHHICIEVDNIENAIKDIHRQNIRTLTEKTQIGAHGKPVIFLHPKDCGGILIELEQS</sequence>
<dbReference type="SUPFAM" id="SSF54593">
    <property type="entry name" value="Glyoxalase/Bleomycin resistance protein/Dihydroxybiphenyl dioxygenase"/>
    <property type="match status" value="1"/>
</dbReference>
<dbReference type="GO" id="GO:0046872">
    <property type="term" value="F:metal ion binding"/>
    <property type="evidence" value="ECO:0007669"/>
    <property type="project" value="UniProtKB-KW"/>
</dbReference>
<organism evidence="11 14">
    <name type="scientific">Adineta ricciae</name>
    <name type="common">Rotifer</name>
    <dbReference type="NCBI Taxonomy" id="249248"/>
    <lineage>
        <taxon>Eukaryota</taxon>
        <taxon>Metazoa</taxon>
        <taxon>Spiralia</taxon>
        <taxon>Gnathifera</taxon>
        <taxon>Rotifera</taxon>
        <taxon>Eurotatoria</taxon>
        <taxon>Bdelloidea</taxon>
        <taxon>Adinetida</taxon>
        <taxon>Adinetidae</taxon>
        <taxon>Adineta</taxon>
    </lineage>
</organism>
<dbReference type="PROSITE" id="PS51819">
    <property type="entry name" value="VOC"/>
    <property type="match status" value="1"/>
</dbReference>